<reference evidence="2 3" key="1">
    <citation type="submission" date="2019-06" db="EMBL/GenBank/DDBJ databases">
        <title>Sequencing the genomes of 1000 actinobacteria strains.</title>
        <authorList>
            <person name="Klenk H.-P."/>
        </authorList>
    </citation>
    <scope>NUCLEOTIDE SEQUENCE [LARGE SCALE GENOMIC DNA]</scope>
    <source>
        <strain evidence="2 3">DSM 18031</strain>
    </source>
</reference>
<organism evidence="2 3">
    <name type="scientific">Klugiella xanthotipulae</name>
    <dbReference type="NCBI Taxonomy" id="244735"/>
    <lineage>
        <taxon>Bacteria</taxon>
        <taxon>Bacillati</taxon>
        <taxon>Actinomycetota</taxon>
        <taxon>Actinomycetes</taxon>
        <taxon>Micrococcales</taxon>
        <taxon>Microbacteriaceae</taxon>
        <taxon>Klugiella</taxon>
    </lineage>
</organism>
<dbReference type="AlphaFoldDB" id="A0A543I715"/>
<dbReference type="Proteomes" id="UP000318331">
    <property type="component" value="Unassembled WGS sequence"/>
</dbReference>
<evidence type="ECO:0000256" key="1">
    <source>
        <dbReference type="SAM" id="MobiDB-lite"/>
    </source>
</evidence>
<dbReference type="OrthoDB" id="5065133at2"/>
<feature type="region of interest" description="Disordered" evidence="1">
    <location>
        <begin position="276"/>
        <end position="300"/>
    </location>
</feature>
<keyword evidence="3" id="KW-1185">Reference proteome</keyword>
<comment type="caution">
    <text evidence="2">The sequence shown here is derived from an EMBL/GenBank/DDBJ whole genome shotgun (WGS) entry which is preliminary data.</text>
</comment>
<proteinExistence type="predicted"/>
<gene>
    <name evidence="2" type="ORF">FB466_1185</name>
</gene>
<dbReference type="CDD" id="cd00060">
    <property type="entry name" value="FHA"/>
    <property type="match status" value="1"/>
</dbReference>
<dbReference type="EMBL" id="VFPN01000001">
    <property type="protein sequence ID" value="TQM66345.1"/>
    <property type="molecule type" value="Genomic_DNA"/>
</dbReference>
<accession>A0A543I715</accession>
<dbReference type="InterPro" id="IPR008984">
    <property type="entry name" value="SMAD_FHA_dom_sf"/>
</dbReference>
<evidence type="ECO:0000313" key="2">
    <source>
        <dbReference type="EMBL" id="TQM66345.1"/>
    </source>
</evidence>
<protein>
    <recommendedName>
        <fullName evidence="4">FHA domain-containing protein</fullName>
    </recommendedName>
</protein>
<dbReference type="SUPFAM" id="SSF49879">
    <property type="entry name" value="SMAD/FHA domain"/>
    <property type="match status" value="1"/>
</dbReference>
<evidence type="ECO:0000313" key="3">
    <source>
        <dbReference type="Proteomes" id="UP000318331"/>
    </source>
</evidence>
<evidence type="ECO:0008006" key="4">
    <source>
        <dbReference type="Google" id="ProtNLM"/>
    </source>
</evidence>
<dbReference type="RefSeq" id="WP_141916563.1">
    <property type="nucleotide sequence ID" value="NZ_BAAAYS010000003.1"/>
</dbReference>
<sequence>MTTSARFDIDLHFEVHIPASPSGESRQITGRIEAAGADIVLHCSEPEIFLDSGASDPALFRALAEVLATHGTTFAIHGPQGLIVRAGSLKNPLVQRLLTRSRHIEIGSASTFAALLGQRLSEHGTARPSPLLPPPTLSPILPTFLKRRRRRVTTTNYAYGAGRPRLIFVVDSARWDGRPPRTFDLTQEVTSLGSSPLADLVLAGSHPFHAEIRHTEEDEYALFPLAPMGLGIDPAHTTAEWAQGGVALRTGARLQIGEWKLAFFREEYADHGRPFGGRAGGEWAHQSPQPARRIHGEENG</sequence>
<name>A0A543I715_9MICO</name>